<name>A0A2A8CTL1_9BACT</name>
<dbReference type="RefSeq" id="WP_098079109.1">
    <property type="nucleotide sequence ID" value="NZ_PDEQ01000013.1"/>
</dbReference>
<proteinExistence type="predicted"/>
<keyword evidence="2" id="KW-1185">Reference proteome</keyword>
<accession>A0A2A8CTL1</accession>
<dbReference type="Proteomes" id="UP000220102">
    <property type="component" value="Unassembled WGS sequence"/>
</dbReference>
<protein>
    <submittedName>
        <fullName evidence="1">Uncharacterized protein</fullName>
    </submittedName>
</protein>
<evidence type="ECO:0000313" key="2">
    <source>
        <dbReference type="Proteomes" id="UP000220102"/>
    </source>
</evidence>
<comment type="caution">
    <text evidence="1">The sequence shown here is derived from an EMBL/GenBank/DDBJ whole genome shotgun (WGS) entry which is preliminary data.</text>
</comment>
<evidence type="ECO:0000313" key="1">
    <source>
        <dbReference type="EMBL" id="PEN10935.1"/>
    </source>
</evidence>
<dbReference type="OrthoDB" id="1366848at2"/>
<organism evidence="1 2">
    <name type="scientific">Longibacter salinarum</name>
    <dbReference type="NCBI Taxonomy" id="1850348"/>
    <lineage>
        <taxon>Bacteria</taxon>
        <taxon>Pseudomonadati</taxon>
        <taxon>Rhodothermota</taxon>
        <taxon>Rhodothermia</taxon>
        <taxon>Rhodothermales</taxon>
        <taxon>Salisaetaceae</taxon>
        <taxon>Longibacter</taxon>
    </lineage>
</organism>
<dbReference type="EMBL" id="PDEQ01000013">
    <property type="protein sequence ID" value="PEN10935.1"/>
    <property type="molecule type" value="Genomic_DNA"/>
</dbReference>
<sequence length="64" mass="7234">MQLERVRPTVFCVTLHAYELSTLIAAARWAADGGEGELPEDARKQLRDLLDSYDRQLTAEQSVE</sequence>
<dbReference type="AlphaFoldDB" id="A0A2A8CTL1"/>
<reference evidence="1 2" key="1">
    <citation type="submission" date="2017-10" db="EMBL/GenBank/DDBJ databases">
        <title>Draft genome of Longibacter Salinarum.</title>
        <authorList>
            <person name="Goh K.M."/>
            <person name="Shamsir M.S."/>
            <person name="Lim S.W."/>
        </authorList>
    </citation>
    <scope>NUCLEOTIDE SEQUENCE [LARGE SCALE GENOMIC DNA]</scope>
    <source>
        <strain evidence="1 2">KCTC 52045</strain>
    </source>
</reference>
<gene>
    <name evidence="1" type="ORF">CRI94_17025</name>
</gene>